<organism evidence="2">
    <name type="scientific">Caenorhabditis remanei</name>
    <name type="common">Caenorhabditis vulgaris</name>
    <dbReference type="NCBI Taxonomy" id="31234"/>
    <lineage>
        <taxon>Eukaryota</taxon>
        <taxon>Metazoa</taxon>
        <taxon>Ecdysozoa</taxon>
        <taxon>Nematoda</taxon>
        <taxon>Chromadorea</taxon>
        <taxon>Rhabditida</taxon>
        <taxon>Rhabditina</taxon>
        <taxon>Rhabditomorpha</taxon>
        <taxon>Rhabditoidea</taxon>
        <taxon>Rhabditidae</taxon>
        <taxon>Peloderinae</taxon>
        <taxon>Caenorhabditis</taxon>
    </lineage>
</organism>
<evidence type="ECO:0000313" key="2">
    <source>
        <dbReference type="Proteomes" id="UP000008281"/>
    </source>
</evidence>
<proteinExistence type="predicted"/>
<evidence type="ECO:0000313" key="1">
    <source>
        <dbReference type="EMBL" id="EFP00671.1"/>
    </source>
</evidence>
<dbReference type="AlphaFoldDB" id="E3MF54"/>
<dbReference type="KEGG" id="crq:GCK72_021894"/>
<protein>
    <submittedName>
        <fullName evidence="1">Uncharacterized protein</fullName>
    </submittedName>
</protein>
<dbReference type="CTD" id="9816258"/>
<dbReference type="HOGENOM" id="CLU_102672_0_0_1"/>
<dbReference type="GeneID" id="9816258"/>
<reference evidence="1" key="1">
    <citation type="submission" date="2007-07" db="EMBL/GenBank/DDBJ databases">
        <title>PCAP assembly of the Caenorhabditis remanei genome.</title>
        <authorList>
            <consortium name="The Caenorhabditis remanei Sequencing Consortium"/>
            <person name="Wilson R.K."/>
        </authorList>
    </citation>
    <scope>NUCLEOTIDE SEQUENCE [LARGE SCALE GENOMIC DNA]</scope>
    <source>
        <strain evidence="1">PB4641</strain>
    </source>
</reference>
<dbReference type="EMBL" id="DS268440">
    <property type="protein sequence ID" value="EFP00671.1"/>
    <property type="molecule type" value="Genomic_DNA"/>
</dbReference>
<accession>E3MF54</accession>
<dbReference type="Proteomes" id="UP000008281">
    <property type="component" value="Unassembled WGS sequence"/>
</dbReference>
<gene>
    <name evidence="1" type="ORF">CRE_21260</name>
</gene>
<dbReference type="OMA" id="SEYIHEW"/>
<keyword evidence="2" id="KW-1185">Reference proteome</keyword>
<dbReference type="RefSeq" id="XP_003105210.2">
    <property type="nucleotide sequence ID" value="XM_003105162.2"/>
</dbReference>
<name>E3MF54_CAERE</name>
<sequence length="227" mass="25470">MKLLIPALLVLYHACLVVCDNHKIQTLSQDERQKLLDALNKDRQEIAKKIGIEFETMEYDMTCEHNLSELDACEHIQIGGKEMLFIPLRSNDVTSEYIHEWNPYVGNDNPYNVLFWPSRDTICCSKSFKCSKKIPKTERGPQLAGKQIEARGACASTRKRNNRGFVTDEHNKIKNATIPPTSKYADIIGVPAIGDAATSGDSIEGPASSSGNKMNLIIIFFMVITFF</sequence>
<dbReference type="eggNOG" id="ENOG502TK68">
    <property type="taxonomic scope" value="Eukaryota"/>
</dbReference>